<keyword evidence="2" id="KW-1185">Reference proteome</keyword>
<gene>
    <name evidence="1" type="ORF">Pint_06722</name>
</gene>
<evidence type="ECO:0000313" key="1">
    <source>
        <dbReference type="EMBL" id="KAJ0024181.1"/>
    </source>
</evidence>
<accession>A0ACC0XTZ8</accession>
<organism evidence="1 2">
    <name type="scientific">Pistacia integerrima</name>
    <dbReference type="NCBI Taxonomy" id="434235"/>
    <lineage>
        <taxon>Eukaryota</taxon>
        <taxon>Viridiplantae</taxon>
        <taxon>Streptophyta</taxon>
        <taxon>Embryophyta</taxon>
        <taxon>Tracheophyta</taxon>
        <taxon>Spermatophyta</taxon>
        <taxon>Magnoliopsida</taxon>
        <taxon>eudicotyledons</taxon>
        <taxon>Gunneridae</taxon>
        <taxon>Pentapetalae</taxon>
        <taxon>rosids</taxon>
        <taxon>malvids</taxon>
        <taxon>Sapindales</taxon>
        <taxon>Anacardiaceae</taxon>
        <taxon>Pistacia</taxon>
    </lineage>
</organism>
<evidence type="ECO:0000313" key="2">
    <source>
        <dbReference type="Proteomes" id="UP001163603"/>
    </source>
</evidence>
<comment type="caution">
    <text evidence="1">The sequence shown here is derived from an EMBL/GenBank/DDBJ whole genome shotgun (WGS) entry which is preliminary data.</text>
</comment>
<dbReference type="Proteomes" id="UP001163603">
    <property type="component" value="Chromosome 10"/>
</dbReference>
<name>A0ACC0XTZ8_9ROSI</name>
<reference evidence="2" key="1">
    <citation type="journal article" date="2023" name="G3 (Bethesda)">
        <title>Genome assembly and association tests identify interacting loci associated with vigor, precocity, and sex in interspecific pistachio rootstocks.</title>
        <authorList>
            <person name="Palmer W."/>
            <person name="Jacygrad E."/>
            <person name="Sagayaradj S."/>
            <person name="Cavanaugh K."/>
            <person name="Han R."/>
            <person name="Bertier L."/>
            <person name="Beede B."/>
            <person name="Kafkas S."/>
            <person name="Golino D."/>
            <person name="Preece J."/>
            <person name="Michelmore R."/>
        </authorList>
    </citation>
    <scope>NUCLEOTIDE SEQUENCE [LARGE SCALE GENOMIC DNA]</scope>
</reference>
<protein>
    <submittedName>
        <fullName evidence="1">Uncharacterized protein</fullName>
    </submittedName>
</protein>
<sequence length="108" mass="12307">MPINMGSSATRQPGNPVQSVVAHQDEVTSLSFNPFDERTLATGSADKMVNLYDLRNVNKARYTFTDHRNVVNQGDWDIASVAEDNDLQTWKITNHYDQGRLLSRSYRF</sequence>
<dbReference type="EMBL" id="CM047745">
    <property type="protein sequence ID" value="KAJ0024181.1"/>
    <property type="molecule type" value="Genomic_DNA"/>
</dbReference>
<proteinExistence type="predicted"/>